<evidence type="ECO:0000313" key="3">
    <source>
        <dbReference type="Proteomes" id="UP000262379"/>
    </source>
</evidence>
<evidence type="ECO:0000259" key="1">
    <source>
        <dbReference type="Pfam" id="PF00535"/>
    </source>
</evidence>
<dbReference type="InterPro" id="IPR029044">
    <property type="entry name" value="Nucleotide-diphossugar_trans"/>
</dbReference>
<accession>A0A371XI18</accession>
<keyword evidence="2" id="KW-0808">Transferase</keyword>
<evidence type="ECO:0000313" key="2">
    <source>
        <dbReference type="EMBL" id="RFC68880.1"/>
    </source>
</evidence>
<comment type="caution">
    <text evidence="2">The sequence shown here is derived from an EMBL/GenBank/DDBJ whole genome shotgun (WGS) entry which is preliminary data.</text>
</comment>
<dbReference type="Proteomes" id="UP000262379">
    <property type="component" value="Unassembled WGS sequence"/>
</dbReference>
<dbReference type="Gene3D" id="3.90.550.10">
    <property type="entry name" value="Spore Coat Polysaccharide Biosynthesis Protein SpsA, Chain A"/>
    <property type="match status" value="1"/>
</dbReference>
<dbReference type="AlphaFoldDB" id="A0A371XI18"/>
<proteinExistence type="predicted"/>
<name>A0A371XI18_9HYPH</name>
<dbReference type="SUPFAM" id="SSF53448">
    <property type="entry name" value="Nucleotide-diphospho-sugar transferases"/>
    <property type="match status" value="1"/>
</dbReference>
<dbReference type="Pfam" id="PF00535">
    <property type="entry name" value="Glycos_transf_2"/>
    <property type="match status" value="1"/>
</dbReference>
<keyword evidence="3" id="KW-1185">Reference proteome</keyword>
<gene>
    <name evidence="2" type="ORF">DY251_04445</name>
</gene>
<reference evidence="3" key="1">
    <citation type="submission" date="2018-08" db="EMBL/GenBank/DDBJ databases">
        <authorList>
            <person name="Im W.T."/>
        </authorList>
    </citation>
    <scope>NUCLEOTIDE SEQUENCE [LARGE SCALE GENOMIC DNA]</scope>
    <source>
        <strain evidence="3">LA-28</strain>
    </source>
</reference>
<dbReference type="GO" id="GO:0016758">
    <property type="term" value="F:hexosyltransferase activity"/>
    <property type="evidence" value="ECO:0007669"/>
    <property type="project" value="UniProtKB-ARBA"/>
</dbReference>
<dbReference type="PANTHER" id="PTHR22916:SF3">
    <property type="entry name" value="UDP-GLCNAC:BETAGAL BETA-1,3-N-ACETYLGLUCOSAMINYLTRANSFERASE-LIKE PROTEIN 1"/>
    <property type="match status" value="1"/>
</dbReference>
<dbReference type="PANTHER" id="PTHR22916">
    <property type="entry name" value="GLYCOSYLTRANSFERASE"/>
    <property type="match status" value="1"/>
</dbReference>
<dbReference type="InterPro" id="IPR001173">
    <property type="entry name" value="Glyco_trans_2-like"/>
</dbReference>
<feature type="domain" description="Glycosyltransferase 2-like" evidence="1">
    <location>
        <begin position="12"/>
        <end position="166"/>
    </location>
</feature>
<protein>
    <submittedName>
        <fullName evidence="2">Glycosyltransferase</fullName>
    </submittedName>
</protein>
<dbReference type="EMBL" id="QURN01000003">
    <property type="protein sequence ID" value="RFC68880.1"/>
    <property type="molecule type" value="Genomic_DNA"/>
</dbReference>
<sequence>MKLRVLELPRISVVLPVYNAEKYIRECIDSVLNQTFTDIELLVIDDGSFDATPSIVQSVSDPRLRYFRSERNAGTASAARFGYGVASGEFIANIDADDVALPDRLDLQYAFMKNFPDITVVGGVLELFGDETGFAAAPAVDSQIKMQLLPGTANIYNPTALIRKAFLDEHAIACEPELKGAFDWGFWVKIMLHGGKFANLERPLLKYRSHPEQQSRNAEIMRSEFAQVRCRVLEIFYPDLSAAERVLVEPLLQWLDPPPISVHQLIGGVEILDKILRFKEVSFAGEDRGMLRRYVTKCKAEYDDVLEQVRSGTIVAAS</sequence>
<organism evidence="2 3">
    <name type="scientific">Mesorhizobium denitrificans</name>
    <dbReference type="NCBI Taxonomy" id="2294114"/>
    <lineage>
        <taxon>Bacteria</taxon>
        <taxon>Pseudomonadati</taxon>
        <taxon>Pseudomonadota</taxon>
        <taxon>Alphaproteobacteria</taxon>
        <taxon>Hyphomicrobiales</taxon>
        <taxon>Phyllobacteriaceae</taxon>
        <taxon>Mesorhizobium</taxon>
    </lineage>
</organism>